<evidence type="ECO:0000256" key="13">
    <source>
        <dbReference type="HAMAP-Rule" id="MF_01694"/>
    </source>
</evidence>
<evidence type="ECO:0000256" key="9">
    <source>
        <dbReference type="ARBA" id="ARBA00022756"/>
    </source>
</evidence>
<protein>
    <recommendedName>
        <fullName evidence="3 13">Biotin synthase</fullName>
        <ecNumber evidence="3 13">2.8.1.6</ecNumber>
    </recommendedName>
</protein>
<dbReference type="PROSITE" id="PS51918">
    <property type="entry name" value="RADICAL_SAM"/>
    <property type="match status" value="1"/>
</dbReference>
<organism evidence="16 17">
    <name type="scientific">Sphingobacterium multivorum</name>
    <dbReference type="NCBI Taxonomy" id="28454"/>
    <lineage>
        <taxon>Bacteria</taxon>
        <taxon>Pseudomonadati</taxon>
        <taxon>Bacteroidota</taxon>
        <taxon>Sphingobacteriia</taxon>
        <taxon>Sphingobacteriales</taxon>
        <taxon>Sphingobacteriaceae</taxon>
        <taxon>Sphingobacterium</taxon>
    </lineage>
</organism>
<dbReference type="SFLD" id="SFLDG01060">
    <property type="entry name" value="BATS_domain_containing"/>
    <property type="match status" value="1"/>
</dbReference>
<evidence type="ECO:0000256" key="2">
    <source>
        <dbReference type="ARBA" id="ARBA00010765"/>
    </source>
</evidence>
<dbReference type="SUPFAM" id="SSF102114">
    <property type="entry name" value="Radical SAM enzymes"/>
    <property type="match status" value="1"/>
</dbReference>
<keyword evidence="6 13" id="KW-0949">S-adenosyl-L-methionine</keyword>
<evidence type="ECO:0000256" key="3">
    <source>
        <dbReference type="ARBA" id="ARBA00012236"/>
    </source>
</evidence>
<reference evidence="16 17" key="1">
    <citation type="submission" date="2018-06" db="EMBL/GenBank/DDBJ databases">
        <authorList>
            <consortium name="Pathogen Informatics"/>
            <person name="Doyle S."/>
        </authorList>
    </citation>
    <scope>NUCLEOTIDE SEQUENCE [LARGE SCALE GENOMIC DNA]</scope>
    <source>
        <strain evidence="16 17">NCTC11343</strain>
    </source>
</reference>
<evidence type="ECO:0000256" key="1">
    <source>
        <dbReference type="ARBA" id="ARBA00004942"/>
    </source>
</evidence>
<dbReference type="GO" id="GO:0051537">
    <property type="term" value="F:2 iron, 2 sulfur cluster binding"/>
    <property type="evidence" value="ECO:0007669"/>
    <property type="project" value="UniProtKB-KW"/>
</dbReference>
<evidence type="ECO:0000313" key="17">
    <source>
        <dbReference type="Proteomes" id="UP000251241"/>
    </source>
</evidence>
<feature type="binding site" evidence="13">
    <location>
        <position position="308"/>
    </location>
    <ligand>
        <name>[2Fe-2S] cluster</name>
        <dbReference type="ChEBI" id="CHEBI:190135"/>
    </ligand>
</feature>
<evidence type="ECO:0000259" key="15">
    <source>
        <dbReference type="PROSITE" id="PS51918"/>
    </source>
</evidence>
<feature type="binding site" evidence="13">
    <location>
        <position position="176"/>
    </location>
    <ligand>
        <name>[2Fe-2S] cluster</name>
        <dbReference type="ChEBI" id="CHEBI:190135"/>
    </ligand>
</feature>
<dbReference type="SFLD" id="SFLDS00029">
    <property type="entry name" value="Radical_SAM"/>
    <property type="match status" value="1"/>
</dbReference>
<feature type="binding site" evidence="13">
    <location>
        <position position="100"/>
    </location>
    <ligand>
        <name>[4Fe-4S] cluster</name>
        <dbReference type="ChEBI" id="CHEBI:49883"/>
        <note>4Fe-4S-S-AdoMet</note>
    </ligand>
</feature>
<feature type="binding site" evidence="13">
    <location>
        <position position="236"/>
    </location>
    <ligand>
        <name>[2Fe-2S] cluster</name>
        <dbReference type="ChEBI" id="CHEBI:190135"/>
    </ligand>
</feature>
<comment type="catalytic activity">
    <reaction evidence="12 13">
        <text>(4R,5S)-dethiobiotin + (sulfur carrier)-SH + 2 reduced [2Fe-2S]-[ferredoxin] + 2 S-adenosyl-L-methionine = (sulfur carrier)-H + biotin + 2 5'-deoxyadenosine + 2 L-methionine + 2 oxidized [2Fe-2S]-[ferredoxin]</text>
        <dbReference type="Rhea" id="RHEA:22060"/>
        <dbReference type="Rhea" id="RHEA-COMP:10000"/>
        <dbReference type="Rhea" id="RHEA-COMP:10001"/>
        <dbReference type="Rhea" id="RHEA-COMP:14737"/>
        <dbReference type="Rhea" id="RHEA-COMP:14739"/>
        <dbReference type="ChEBI" id="CHEBI:17319"/>
        <dbReference type="ChEBI" id="CHEBI:29917"/>
        <dbReference type="ChEBI" id="CHEBI:33737"/>
        <dbReference type="ChEBI" id="CHEBI:33738"/>
        <dbReference type="ChEBI" id="CHEBI:57586"/>
        <dbReference type="ChEBI" id="CHEBI:57844"/>
        <dbReference type="ChEBI" id="CHEBI:59789"/>
        <dbReference type="ChEBI" id="CHEBI:64428"/>
        <dbReference type="ChEBI" id="CHEBI:149473"/>
        <dbReference type="EC" id="2.8.1.6"/>
    </reaction>
</comment>
<keyword evidence="7 13" id="KW-0001">2Fe-2S</keyword>
<dbReference type="InterPro" id="IPR024177">
    <property type="entry name" value="Biotin_synthase"/>
</dbReference>
<dbReference type="InterPro" id="IPR002684">
    <property type="entry name" value="Biotin_synth/BioAB"/>
</dbReference>
<evidence type="ECO:0000256" key="8">
    <source>
        <dbReference type="ARBA" id="ARBA00022723"/>
    </source>
</evidence>
<dbReference type="UniPathway" id="UPA00078">
    <property type="reaction ID" value="UER00162"/>
</dbReference>
<dbReference type="InterPro" id="IPR013785">
    <property type="entry name" value="Aldolase_TIM"/>
</dbReference>
<keyword evidence="10 13" id="KW-0408">Iron</keyword>
<evidence type="ECO:0000313" key="16">
    <source>
        <dbReference type="EMBL" id="SPZ91841.1"/>
    </source>
</evidence>
<keyword evidence="8 13" id="KW-0479">Metal-binding</keyword>
<accession>A0A2X2JIL0</accession>
<comment type="subunit">
    <text evidence="13">Homodimer.</text>
</comment>
<dbReference type="AlphaFoldDB" id="A0A2X2JIL0"/>
<evidence type="ECO:0000256" key="12">
    <source>
        <dbReference type="ARBA" id="ARBA00051157"/>
    </source>
</evidence>
<comment type="function">
    <text evidence="13">Catalyzes the conversion of dethiobiotin (DTB) to biotin by the insertion of a sulfur atom into dethiobiotin via a radical-based mechanism.</text>
</comment>
<feature type="binding site" evidence="13">
    <location>
        <position position="104"/>
    </location>
    <ligand>
        <name>[4Fe-4S] cluster</name>
        <dbReference type="ChEBI" id="CHEBI:49883"/>
        <note>4Fe-4S-S-AdoMet</note>
    </ligand>
</feature>
<dbReference type="NCBIfam" id="TIGR00433">
    <property type="entry name" value="bioB"/>
    <property type="match status" value="1"/>
</dbReference>
<dbReference type="HAMAP" id="MF_01694">
    <property type="entry name" value="BioB"/>
    <property type="match status" value="1"/>
</dbReference>
<dbReference type="Pfam" id="PF04055">
    <property type="entry name" value="Radical_SAM"/>
    <property type="match status" value="1"/>
</dbReference>
<evidence type="ECO:0000256" key="14">
    <source>
        <dbReference type="SAM" id="MobiDB-lite"/>
    </source>
</evidence>
<dbReference type="InterPro" id="IPR010722">
    <property type="entry name" value="BATS_dom"/>
</dbReference>
<keyword evidence="11 13" id="KW-0411">Iron-sulfur</keyword>
<dbReference type="InterPro" id="IPR007197">
    <property type="entry name" value="rSAM"/>
</dbReference>
<dbReference type="GO" id="GO:0051539">
    <property type="term" value="F:4 iron, 4 sulfur cluster binding"/>
    <property type="evidence" value="ECO:0007669"/>
    <property type="project" value="UniProtKB-KW"/>
</dbReference>
<dbReference type="GO" id="GO:0005506">
    <property type="term" value="F:iron ion binding"/>
    <property type="evidence" value="ECO:0007669"/>
    <property type="project" value="UniProtKB-UniRule"/>
</dbReference>
<dbReference type="SMART" id="SM00729">
    <property type="entry name" value="Elp3"/>
    <property type="match status" value="1"/>
</dbReference>
<gene>
    <name evidence="13 16" type="primary">bioB</name>
    <name evidence="16" type="ORF">NCTC11343_03884</name>
</gene>
<dbReference type="Proteomes" id="UP000251241">
    <property type="component" value="Unassembled WGS sequence"/>
</dbReference>
<dbReference type="PANTHER" id="PTHR22976">
    <property type="entry name" value="BIOTIN SYNTHASE"/>
    <property type="match status" value="1"/>
</dbReference>
<dbReference type="EC" id="2.8.1.6" evidence="3 13"/>
<evidence type="ECO:0000256" key="7">
    <source>
        <dbReference type="ARBA" id="ARBA00022714"/>
    </source>
</evidence>
<comment type="similarity">
    <text evidence="2 13">Belongs to the radical SAM superfamily. Biotin synthase family.</text>
</comment>
<dbReference type="GO" id="GO:0009102">
    <property type="term" value="P:biotin biosynthetic process"/>
    <property type="evidence" value="ECO:0007669"/>
    <property type="project" value="UniProtKB-UniRule"/>
</dbReference>
<dbReference type="EMBL" id="UAUU01000011">
    <property type="protein sequence ID" value="SPZ91841.1"/>
    <property type="molecule type" value="Genomic_DNA"/>
</dbReference>
<comment type="cofactor">
    <cofactor evidence="13">
        <name>[2Fe-2S] cluster</name>
        <dbReference type="ChEBI" id="CHEBI:190135"/>
    </cofactor>
    <text evidence="13">Binds 1 [2Fe-2S] cluster. The cluster is coordinated with 3 cysteines and 1 arginine.</text>
</comment>
<dbReference type="Gene3D" id="3.20.20.70">
    <property type="entry name" value="Aldolase class I"/>
    <property type="match status" value="1"/>
</dbReference>
<feature type="binding site" evidence="13">
    <location>
        <position position="144"/>
    </location>
    <ligand>
        <name>[2Fe-2S] cluster</name>
        <dbReference type="ChEBI" id="CHEBI:190135"/>
    </ligand>
</feature>
<dbReference type="GO" id="GO:0004076">
    <property type="term" value="F:biotin synthase activity"/>
    <property type="evidence" value="ECO:0007669"/>
    <property type="project" value="UniProtKB-UniRule"/>
</dbReference>
<proteinExistence type="inferred from homology"/>
<evidence type="ECO:0000256" key="6">
    <source>
        <dbReference type="ARBA" id="ARBA00022691"/>
    </source>
</evidence>
<sequence length="406" mass="45633">MFISDYQSYHLNYNLCNYQEKIIALNYSIPMVIKQNRPDFSIKISNNMETKPQWTQEEVVALYNKPIMDLLYEAASIHRKYHDPNKVQVSTLISIKTGGCPEDCAYCPQAARYHTNVKAEGLMSLEQVKEQALAAKAGGSSRICMGAAWRNVKDGPEFDHVLEMVRTLNRLDMEVCCTLGMLTENQAHRLSEAGLYAYNHNLDSSADYYKEIISTRSYDDRLQTIENVRKTNITVCSGGIIGMGESIADRAAMLVTLASLIPQPESVPINALVPVPGTPMEVMEAVSIWEMVRMVATARIILPTTQVRLSAGRTNMSTEGQALCFFAGANSIFSGDKLLTTPNPAINEDMDMFKTLGLVAQQPFEKKNQPETIATEMAHYHDLDERPRWSRPEHKIQRNIAKQQDK</sequence>
<name>A0A2X2JIL0_SPHMU</name>
<evidence type="ECO:0000256" key="5">
    <source>
        <dbReference type="ARBA" id="ARBA00022679"/>
    </source>
</evidence>
<comment type="pathway">
    <text evidence="1 13">Cofactor biosynthesis; biotin biosynthesis; biotin from 7,8-diaminononanoate: step 2/2.</text>
</comment>
<keyword evidence="4 13" id="KW-0004">4Fe-4S</keyword>
<dbReference type="InterPro" id="IPR058240">
    <property type="entry name" value="rSAM_sf"/>
</dbReference>
<feature type="region of interest" description="Disordered" evidence="14">
    <location>
        <begin position="386"/>
        <end position="406"/>
    </location>
</feature>
<feature type="domain" description="Radical SAM core" evidence="15">
    <location>
        <begin position="85"/>
        <end position="313"/>
    </location>
</feature>
<keyword evidence="9 13" id="KW-0093">Biotin biosynthesis</keyword>
<dbReference type="Pfam" id="PF06968">
    <property type="entry name" value="BATS"/>
    <property type="match status" value="1"/>
</dbReference>
<evidence type="ECO:0000256" key="11">
    <source>
        <dbReference type="ARBA" id="ARBA00023014"/>
    </source>
</evidence>
<comment type="cofactor">
    <cofactor evidence="13">
        <name>[4Fe-4S] cluster</name>
        <dbReference type="ChEBI" id="CHEBI:49883"/>
    </cofactor>
    <text evidence="13">Binds 1 [4Fe-4S] cluster. The cluster is coordinated with 3 cysteines and an exchangeable S-adenosyl-L-methionine.</text>
</comment>
<evidence type="ECO:0000256" key="10">
    <source>
        <dbReference type="ARBA" id="ARBA00023004"/>
    </source>
</evidence>
<dbReference type="SFLD" id="SFLDF00272">
    <property type="entry name" value="biotin_synthase"/>
    <property type="match status" value="1"/>
</dbReference>
<feature type="compositionally biased region" description="Basic and acidic residues" evidence="14">
    <location>
        <begin position="386"/>
        <end position="396"/>
    </location>
</feature>
<dbReference type="PANTHER" id="PTHR22976:SF2">
    <property type="entry name" value="BIOTIN SYNTHASE, MITOCHONDRIAL"/>
    <property type="match status" value="1"/>
</dbReference>
<evidence type="ECO:0000256" key="4">
    <source>
        <dbReference type="ARBA" id="ARBA00022485"/>
    </source>
</evidence>
<feature type="binding site" evidence="13">
    <location>
        <position position="107"/>
    </location>
    <ligand>
        <name>[4Fe-4S] cluster</name>
        <dbReference type="ChEBI" id="CHEBI:49883"/>
        <note>4Fe-4S-S-AdoMet</note>
    </ligand>
</feature>
<dbReference type="SFLD" id="SFLDG01278">
    <property type="entry name" value="biotin_synthase_like"/>
    <property type="match status" value="1"/>
</dbReference>
<dbReference type="InterPro" id="IPR006638">
    <property type="entry name" value="Elp3/MiaA/NifB-like_rSAM"/>
</dbReference>
<dbReference type="CDD" id="cd01335">
    <property type="entry name" value="Radical_SAM"/>
    <property type="match status" value="1"/>
</dbReference>
<keyword evidence="5 13" id="KW-0808">Transferase</keyword>
<dbReference type="SMART" id="SM00876">
    <property type="entry name" value="BATS"/>
    <property type="match status" value="1"/>
</dbReference>